<sequence>MDRPGSSLPSEEERATKSVKNKDGSDGQGPDQVIQDPTPVRDQESSAGGYKTAFWTSSWRGYSNYYNSNLGRSGRFARLAVAVVTENKWIQDKTSSAIDFVHWYRRLVKNEGLPTICTSVAVAHTAIQVKFIKFKEKNMTMSTNSKELTSPWMRAAPRRRLTEAAKSR</sequence>
<organism evidence="2 3">
    <name type="scientific">Hibiscus sabdariffa</name>
    <name type="common">roselle</name>
    <dbReference type="NCBI Taxonomy" id="183260"/>
    <lineage>
        <taxon>Eukaryota</taxon>
        <taxon>Viridiplantae</taxon>
        <taxon>Streptophyta</taxon>
        <taxon>Embryophyta</taxon>
        <taxon>Tracheophyta</taxon>
        <taxon>Spermatophyta</taxon>
        <taxon>Magnoliopsida</taxon>
        <taxon>eudicotyledons</taxon>
        <taxon>Gunneridae</taxon>
        <taxon>Pentapetalae</taxon>
        <taxon>rosids</taxon>
        <taxon>malvids</taxon>
        <taxon>Malvales</taxon>
        <taxon>Malvaceae</taxon>
        <taxon>Malvoideae</taxon>
        <taxon>Hibiscus</taxon>
    </lineage>
</organism>
<feature type="region of interest" description="Disordered" evidence="1">
    <location>
        <begin position="1"/>
        <end position="47"/>
    </location>
</feature>
<feature type="compositionally biased region" description="Basic and acidic residues" evidence="1">
    <location>
        <begin position="11"/>
        <end position="25"/>
    </location>
</feature>
<keyword evidence="3" id="KW-1185">Reference proteome</keyword>
<evidence type="ECO:0000313" key="2">
    <source>
        <dbReference type="EMBL" id="KAK9002079.1"/>
    </source>
</evidence>
<proteinExistence type="predicted"/>
<evidence type="ECO:0000256" key="1">
    <source>
        <dbReference type="SAM" id="MobiDB-lite"/>
    </source>
</evidence>
<gene>
    <name evidence="2" type="ORF">V6N11_024768</name>
</gene>
<protein>
    <submittedName>
        <fullName evidence="2">Uncharacterized protein</fullName>
    </submittedName>
</protein>
<dbReference type="Proteomes" id="UP001396334">
    <property type="component" value="Unassembled WGS sequence"/>
</dbReference>
<name>A0ABR2QNF4_9ROSI</name>
<accession>A0ABR2QNF4</accession>
<evidence type="ECO:0000313" key="3">
    <source>
        <dbReference type="Proteomes" id="UP001396334"/>
    </source>
</evidence>
<reference evidence="2 3" key="1">
    <citation type="journal article" date="2024" name="G3 (Bethesda)">
        <title>Genome assembly of Hibiscus sabdariffa L. provides insights into metabolisms of medicinal natural products.</title>
        <authorList>
            <person name="Kim T."/>
        </authorList>
    </citation>
    <scope>NUCLEOTIDE SEQUENCE [LARGE SCALE GENOMIC DNA]</scope>
    <source>
        <strain evidence="2">TK-2024</strain>
        <tissue evidence="2">Old leaves</tissue>
    </source>
</reference>
<dbReference type="EMBL" id="JBBPBN010000035">
    <property type="protein sequence ID" value="KAK9002079.1"/>
    <property type="molecule type" value="Genomic_DNA"/>
</dbReference>
<comment type="caution">
    <text evidence="2">The sequence shown here is derived from an EMBL/GenBank/DDBJ whole genome shotgun (WGS) entry which is preliminary data.</text>
</comment>